<dbReference type="GO" id="GO:0005634">
    <property type="term" value="C:nucleus"/>
    <property type="evidence" value="ECO:0007669"/>
    <property type="project" value="TreeGrafter"/>
</dbReference>
<dbReference type="Pfam" id="PF01359">
    <property type="entry name" value="Transposase_1"/>
    <property type="match status" value="1"/>
</dbReference>
<dbReference type="GO" id="GO:0044547">
    <property type="term" value="F:DNA topoisomerase binding"/>
    <property type="evidence" value="ECO:0007669"/>
    <property type="project" value="TreeGrafter"/>
</dbReference>
<organism evidence="1 2">
    <name type="scientific">Heterorhabditis bacteriophora</name>
    <name type="common">Entomopathogenic nematode worm</name>
    <dbReference type="NCBI Taxonomy" id="37862"/>
    <lineage>
        <taxon>Eukaryota</taxon>
        <taxon>Metazoa</taxon>
        <taxon>Ecdysozoa</taxon>
        <taxon>Nematoda</taxon>
        <taxon>Chromadorea</taxon>
        <taxon>Rhabditida</taxon>
        <taxon>Rhabditina</taxon>
        <taxon>Rhabditomorpha</taxon>
        <taxon>Strongyloidea</taxon>
        <taxon>Heterorhabditidae</taxon>
        <taxon>Heterorhabditis</taxon>
    </lineage>
</organism>
<dbReference type="GO" id="GO:0000014">
    <property type="term" value="F:single-stranded DNA endodeoxyribonuclease activity"/>
    <property type="evidence" value="ECO:0007669"/>
    <property type="project" value="TreeGrafter"/>
</dbReference>
<accession>A0A1I7WSJ6</accession>
<dbReference type="GO" id="GO:0006303">
    <property type="term" value="P:double-strand break repair via nonhomologous end joining"/>
    <property type="evidence" value="ECO:0007669"/>
    <property type="project" value="TreeGrafter"/>
</dbReference>
<dbReference type="AlphaFoldDB" id="A0A1I7WSJ6"/>
<name>A0A1I7WSJ6_HETBA</name>
<dbReference type="GO" id="GO:0042800">
    <property type="term" value="F:histone H3K4 methyltransferase activity"/>
    <property type="evidence" value="ECO:0007669"/>
    <property type="project" value="TreeGrafter"/>
</dbReference>
<dbReference type="GO" id="GO:0000793">
    <property type="term" value="C:condensed chromosome"/>
    <property type="evidence" value="ECO:0007669"/>
    <property type="project" value="TreeGrafter"/>
</dbReference>
<dbReference type="GO" id="GO:0046975">
    <property type="term" value="F:histone H3K36 methyltransferase activity"/>
    <property type="evidence" value="ECO:0007669"/>
    <property type="project" value="TreeGrafter"/>
</dbReference>
<reference evidence="2" key="1">
    <citation type="submission" date="2016-11" db="UniProtKB">
        <authorList>
            <consortium name="WormBaseParasite"/>
        </authorList>
    </citation>
    <scope>IDENTIFICATION</scope>
</reference>
<dbReference type="Gene3D" id="3.30.420.10">
    <property type="entry name" value="Ribonuclease H-like superfamily/Ribonuclease H"/>
    <property type="match status" value="2"/>
</dbReference>
<dbReference type="CDD" id="cd04301">
    <property type="entry name" value="NAT_SF"/>
    <property type="match status" value="1"/>
</dbReference>
<dbReference type="GO" id="GO:0044774">
    <property type="term" value="P:mitotic DNA integrity checkpoint signaling"/>
    <property type="evidence" value="ECO:0007669"/>
    <property type="project" value="TreeGrafter"/>
</dbReference>
<dbReference type="GO" id="GO:0000729">
    <property type="term" value="P:DNA double-strand break processing"/>
    <property type="evidence" value="ECO:0007669"/>
    <property type="project" value="TreeGrafter"/>
</dbReference>
<dbReference type="GO" id="GO:0015074">
    <property type="term" value="P:DNA integration"/>
    <property type="evidence" value="ECO:0007669"/>
    <property type="project" value="TreeGrafter"/>
</dbReference>
<dbReference type="GO" id="GO:0003697">
    <property type="term" value="F:single-stranded DNA binding"/>
    <property type="evidence" value="ECO:0007669"/>
    <property type="project" value="TreeGrafter"/>
</dbReference>
<dbReference type="SUPFAM" id="SSF55729">
    <property type="entry name" value="Acyl-CoA N-acyltransferases (Nat)"/>
    <property type="match status" value="1"/>
</dbReference>
<dbReference type="Gene3D" id="3.40.630.30">
    <property type="match status" value="1"/>
</dbReference>
<proteinExistence type="predicted"/>
<evidence type="ECO:0000313" key="2">
    <source>
        <dbReference type="WBParaSite" id="Hba_08114"/>
    </source>
</evidence>
<dbReference type="InterPro" id="IPR052709">
    <property type="entry name" value="Transposase-MT_Hybrid"/>
</dbReference>
<dbReference type="PANTHER" id="PTHR46060:SF2">
    <property type="entry name" value="HISTONE-LYSINE N-METHYLTRANSFERASE SETMAR"/>
    <property type="match status" value="1"/>
</dbReference>
<dbReference type="InterPro" id="IPR036397">
    <property type="entry name" value="RNaseH_sf"/>
</dbReference>
<sequence>MVTVWWSASGVIHYNFLDPGETITGEKYCQEIDKIHQKQQRLRPVLPYSAYSPDLSPTDYHFLKHFDNFLQERVLSNLTATKNTVEEFIGFKTPKFYATRINRLGLGGSSLETEQSIDYFVRDSLRYPYTRVAYYKDRPIGFSLITVRHRNAAFNRLEILGPKPDRTPNFSLLCDIYDHCEQEFWKVTPSVHRVWMVVAVFVEPEFRRKGIGSTMVSTQHSVFNKLNKE</sequence>
<keyword evidence="1" id="KW-1185">Reference proteome</keyword>
<dbReference type="InterPro" id="IPR016181">
    <property type="entry name" value="Acyl_CoA_acyltransferase"/>
</dbReference>
<dbReference type="PANTHER" id="PTHR46060">
    <property type="entry name" value="MARINER MOS1 TRANSPOSASE-LIKE PROTEIN"/>
    <property type="match status" value="1"/>
</dbReference>
<dbReference type="WBParaSite" id="Hba_08114">
    <property type="protein sequence ID" value="Hba_08114"/>
    <property type="gene ID" value="Hba_08114"/>
</dbReference>
<dbReference type="InterPro" id="IPR001888">
    <property type="entry name" value="Transposase_1"/>
</dbReference>
<dbReference type="GO" id="GO:0035861">
    <property type="term" value="C:site of double-strand break"/>
    <property type="evidence" value="ECO:0007669"/>
    <property type="project" value="TreeGrafter"/>
</dbReference>
<dbReference type="GO" id="GO:0031297">
    <property type="term" value="P:replication fork processing"/>
    <property type="evidence" value="ECO:0007669"/>
    <property type="project" value="TreeGrafter"/>
</dbReference>
<dbReference type="GO" id="GO:0003690">
    <property type="term" value="F:double-stranded DNA binding"/>
    <property type="evidence" value="ECO:0007669"/>
    <property type="project" value="TreeGrafter"/>
</dbReference>
<evidence type="ECO:0000313" key="1">
    <source>
        <dbReference type="Proteomes" id="UP000095283"/>
    </source>
</evidence>
<dbReference type="Proteomes" id="UP000095283">
    <property type="component" value="Unplaced"/>
</dbReference>
<protein>
    <submittedName>
        <fullName evidence="2">N-acetyltransferase domain-containing protein</fullName>
    </submittedName>
</protein>